<evidence type="ECO:0000256" key="2">
    <source>
        <dbReference type="SAM" id="MobiDB-lite"/>
    </source>
</evidence>
<sequence length="216" mass="23418">MEAVLGVIALFMIVAVSVGTFLLVKAARAVQRGVERTSVQARRVVEETTLKAKRVQPGPAGQLAALRLELRTSMVDTRHALESGIPADPSLTEALALLERLRAHAHALDDELRLLEREPDRTRLAARLPELRERTGRVTHSADSLRWAAQDRARQFDDDDLAALGRQIEVEAGALRHWVPTDLSEGEGAGPGQVPGSGQVPGAGWISGAEKRGKLR</sequence>
<reference evidence="4" key="1">
    <citation type="submission" date="2023-05" db="EMBL/GenBank/DDBJ databases">
        <title>Streptantibioticus silvisoli sp. nov., acidotolerant actinomycetes 1 from pine litter.</title>
        <authorList>
            <person name="Swiecimska M."/>
            <person name="Golinska P."/>
            <person name="Sangal V."/>
            <person name="Wachnowicz B."/>
            <person name="Goodfellow M."/>
        </authorList>
    </citation>
    <scope>NUCLEOTIDE SEQUENCE</scope>
    <source>
        <strain evidence="4">SL13</strain>
    </source>
</reference>
<proteinExistence type="predicted"/>
<dbReference type="EMBL" id="JABXJJ020000041">
    <property type="protein sequence ID" value="MDI5973149.1"/>
    <property type="molecule type" value="Genomic_DNA"/>
</dbReference>
<evidence type="ECO:0000313" key="4">
    <source>
        <dbReference type="EMBL" id="MDI5973149.1"/>
    </source>
</evidence>
<name>A0AA90H486_9ACTN</name>
<keyword evidence="3" id="KW-0812">Transmembrane</keyword>
<gene>
    <name evidence="4" type="ORF">POF50_028035</name>
</gene>
<comment type="caution">
    <text evidence="4">The sequence shown here is derived from an EMBL/GenBank/DDBJ whole genome shotgun (WGS) entry which is preliminary data.</text>
</comment>
<dbReference type="AlphaFoldDB" id="A0AA90H486"/>
<evidence type="ECO:0000256" key="1">
    <source>
        <dbReference type="SAM" id="Coils"/>
    </source>
</evidence>
<evidence type="ECO:0000256" key="3">
    <source>
        <dbReference type="SAM" id="Phobius"/>
    </source>
</evidence>
<keyword evidence="3" id="KW-0472">Membrane</keyword>
<feature type="coiled-coil region" evidence="1">
    <location>
        <begin position="91"/>
        <end position="118"/>
    </location>
</feature>
<protein>
    <recommendedName>
        <fullName evidence="5">Secreted protein</fullName>
    </recommendedName>
</protein>
<accession>A0AA90H486</accession>
<evidence type="ECO:0008006" key="5">
    <source>
        <dbReference type="Google" id="ProtNLM"/>
    </source>
</evidence>
<dbReference type="RefSeq" id="WP_282699047.1">
    <property type="nucleotide sequence ID" value="NZ_JABXJJ020000041.1"/>
</dbReference>
<organism evidence="4">
    <name type="scientific">Streptantibioticus silvisoli</name>
    <dbReference type="NCBI Taxonomy" id="2705255"/>
    <lineage>
        <taxon>Bacteria</taxon>
        <taxon>Bacillati</taxon>
        <taxon>Actinomycetota</taxon>
        <taxon>Actinomycetes</taxon>
        <taxon>Kitasatosporales</taxon>
        <taxon>Streptomycetaceae</taxon>
        <taxon>Streptantibioticus</taxon>
    </lineage>
</organism>
<feature type="region of interest" description="Disordered" evidence="2">
    <location>
        <begin position="181"/>
        <end position="216"/>
    </location>
</feature>
<keyword evidence="3" id="KW-1133">Transmembrane helix</keyword>
<keyword evidence="1" id="KW-0175">Coiled coil</keyword>
<feature type="transmembrane region" description="Helical" evidence="3">
    <location>
        <begin position="6"/>
        <end position="24"/>
    </location>
</feature>
<feature type="compositionally biased region" description="Gly residues" evidence="2">
    <location>
        <begin position="187"/>
        <end position="201"/>
    </location>
</feature>